<dbReference type="InterPro" id="IPR014729">
    <property type="entry name" value="Rossmann-like_a/b/a_fold"/>
</dbReference>
<dbReference type="RefSeq" id="WP_284258593.1">
    <property type="nucleotide sequence ID" value="NZ_BSOS01000067.1"/>
</dbReference>
<name>A0ABQ6A929_9PROT</name>
<evidence type="ECO:0000313" key="3">
    <source>
        <dbReference type="Proteomes" id="UP001156641"/>
    </source>
</evidence>
<evidence type="ECO:0000259" key="1">
    <source>
        <dbReference type="Pfam" id="PF00582"/>
    </source>
</evidence>
<reference evidence="3" key="1">
    <citation type="journal article" date="2019" name="Int. J. Syst. Evol. Microbiol.">
        <title>The Global Catalogue of Microorganisms (GCM) 10K type strain sequencing project: providing services to taxonomists for standard genome sequencing and annotation.</title>
        <authorList>
            <consortium name="The Broad Institute Genomics Platform"/>
            <consortium name="The Broad Institute Genome Sequencing Center for Infectious Disease"/>
            <person name="Wu L."/>
            <person name="Ma J."/>
        </authorList>
    </citation>
    <scope>NUCLEOTIDE SEQUENCE [LARGE SCALE GENOMIC DNA]</scope>
    <source>
        <strain evidence="3">NBRC 112502</strain>
    </source>
</reference>
<dbReference type="Gene3D" id="3.40.50.620">
    <property type="entry name" value="HUPs"/>
    <property type="match status" value="1"/>
</dbReference>
<organism evidence="2 3">
    <name type="scientific">Acidocella aquatica</name>
    <dbReference type="NCBI Taxonomy" id="1922313"/>
    <lineage>
        <taxon>Bacteria</taxon>
        <taxon>Pseudomonadati</taxon>
        <taxon>Pseudomonadota</taxon>
        <taxon>Alphaproteobacteria</taxon>
        <taxon>Acetobacterales</taxon>
        <taxon>Acidocellaceae</taxon>
        <taxon>Acidocella</taxon>
    </lineage>
</organism>
<dbReference type="Pfam" id="PF00582">
    <property type="entry name" value="Usp"/>
    <property type="match status" value="1"/>
</dbReference>
<feature type="domain" description="UspA" evidence="1">
    <location>
        <begin position="2"/>
        <end position="114"/>
    </location>
</feature>
<gene>
    <name evidence="2" type="ORF">GCM10010909_25110</name>
</gene>
<protein>
    <recommendedName>
        <fullName evidence="1">UspA domain-containing protein</fullName>
    </recommendedName>
</protein>
<dbReference type="EMBL" id="BSOS01000067">
    <property type="protein sequence ID" value="GLR67830.1"/>
    <property type="molecule type" value="Genomic_DNA"/>
</dbReference>
<proteinExistence type="predicted"/>
<keyword evidence="3" id="KW-1185">Reference proteome</keyword>
<evidence type="ECO:0000313" key="2">
    <source>
        <dbReference type="EMBL" id="GLR67830.1"/>
    </source>
</evidence>
<dbReference type="InterPro" id="IPR006016">
    <property type="entry name" value="UspA"/>
</dbReference>
<dbReference type="Proteomes" id="UP001156641">
    <property type="component" value="Unassembled WGS sequence"/>
</dbReference>
<dbReference type="SUPFAM" id="SSF52402">
    <property type="entry name" value="Adenine nucleotide alpha hydrolases-like"/>
    <property type="match status" value="1"/>
</dbReference>
<comment type="caution">
    <text evidence="2">The sequence shown here is derived from an EMBL/GenBank/DDBJ whole genome shotgun (WGS) entry which is preliminary data.</text>
</comment>
<sequence length="148" mass="16227">MTNILLASEGRPFSKAAIAHASAMAGPTGKIHIISIARIWGVSLGFPNPWLLPSKQEWAQQRTHIADTIAALNRLGHDATGVVAATRNPSKRINAEAARLNCNVIVMGSDPRRHWLLTDLYWSQEPYRVKKRAKLPVELVIGPQPPNG</sequence>
<accession>A0ABQ6A929</accession>